<proteinExistence type="predicted"/>
<dbReference type="EMBL" id="CADEPI010000041">
    <property type="protein sequence ID" value="CAB3368913.1"/>
    <property type="molecule type" value="Genomic_DNA"/>
</dbReference>
<feature type="compositionally biased region" description="Polar residues" evidence="1">
    <location>
        <begin position="406"/>
        <end position="422"/>
    </location>
</feature>
<gene>
    <name evidence="2" type="ORF">CLODIP_2_CD10997</name>
</gene>
<accession>A0A8S1CB47</accession>
<dbReference type="Proteomes" id="UP000494165">
    <property type="component" value="Unassembled WGS sequence"/>
</dbReference>
<name>A0A8S1CB47_9INSE</name>
<feature type="region of interest" description="Disordered" evidence="1">
    <location>
        <begin position="383"/>
        <end position="438"/>
    </location>
</feature>
<keyword evidence="3" id="KW-1185">Reference proteome</keyword>
<sequence length="438" mass="48092">MLLSFQKVQESFYSDPEMDPFSPLPSKFAGTGSPANNTSDNLISFSSPAVGVECESMLKPEKDSLGVVNTSFSVDASETKASPLVFALTDGLSTSTPFECFEMSQPDEQFTLNNNLISADISEDPFDYTERKATQDANDPFEMVLAAAKIAEEKASLLDSCNSLESQNSLMNAAFYASRTNLTSDFANLNLVSSGENPDCGLKMDSQSQKDPKAENFDATAPDATEGEEWIENEIPPWEKADVTSSDEQFLIDTVIRFIFPLILNLKLIVPQVRRNSYEFPKLLYSVAEDLDTSGVEKLKLKSPSLKTVPETDITTSVDTLDVPNLGLRSIDLSFLDSEDKPAEETQMAHTSEAESLDEWKNHIRQRASGFLSARKHTTAMKPFSKPLGSIDVNSPTGPRVATPVKHSQSAFRSNLPTTTFRSRLAKPRAYGANKENA</sequence>
<dbReference type="AlphaFoldDB" id="A0A8S1CB47"/>
<reference evidence="2 3" key="1">
    <citation type="submission" date="2020-04" db="EMBL/GenBank/DDBJ databases">
        <authorList>
            <person name="Alioto T."/>
            <person name="Alioto T."/>
            <person name="Gomez Garrido J."/>
        </authorList>
    </citation>
    <scope>NUCLEOTIDE SEQUENCE [LARGE SCALE GENOMIC DNA]</scope>
</reference>
<evidence type="ECO:0000313" key="2">
    <source>
        <dbReference type="EMBL" id="CAB3368913.1"/>
    </source>
</evidence>
<comment type="caution">
    <text evidence="2">The sequence shown here is derived from an EMBL/GenBank/DDBJ whole genome shotgun (WGS) entry which is preliminary data.</text>
</comment>
<organism evidence="2 3">
    <name type="scientific">Cloeon dipterum</name>
    <dbReference type="NCBI Taxonomy" id="197152"/>
    <lineage>
        <taxon>Eukaryota</taxon>
        <taxon>Metazoa</taxon>
        <taxon>Ecdysozoa</taxon>
        <taxon>Arthropoda</taxon>
        <taxon>Hexapoda</taxon>
        <taxon>Insecta</taxon>
        <taxon>Pterygota</taxon>
        <taxon>Palaeoptera</taxon>
        <taxon>Ephemeroptera</taxon>
        <taxon>Pisciforma</taxon>
        <taxon>Baetidae</taxon>
        <taxon>Cloeon</taxon>
    </lineage>
</organism>
<evidence type="ECO:0000313" key="3">
    <source>
        <dbReference type="Proteomes" id="UP000494165"/>
    </source>
</evidence>
<feature type="region of interest" description="Disordered" evidence="1">
    <location>
        <begin position="14"/>
        <end position="33"/>
    </location>
</feature>
<protein>
    <submittedName>
        <fullName evidence="2">Uncharacterized protein</fullName>
    </submittedName>
</protein>
<evidence type="ECO:0000256" key="1">
    <source>
        <dbReference type="SAM" id="MobiDB-lite"/>
    </source>
</evidence>